<dbReference type="InterPro" id="IPR011527">
    <property type="entry name" value="ABC1_TM_dom"/>
</dbReference>
<evidence type="ECO:0000256" key="1">
    <source>
        <dbReference type="ARBA" id="ARBA00004651"/>
    </source>
</evidence>
<gene>
    <name evidence="9" type="ORF">MSZNOR_0758</name>
</gene>
<dbReference type="Proteomes" id="UP001162030">
    <property type="component" value="Chromosome"/>
</dbReference>
<dbReference type="EMBL" id="OX458333">
    <property type="protein sequence ID" value="CAI8756837.1"/>
    <property type="molecule type" value="Genomic_DNA"/>
</dbReference>
<dbReference type="GO" id="GO:0005524">
    <property type="term" value="F:ATP binding"/>
    <property type="evidence" value="ECO:0007669"/>
    <property type="project" value="UniProtKB-KW"/>
</dbReference>
<evidence type="ECO:0000256" key="2">
    <source>
        <dbReference type="ARBA" id="ARBA00022448"/>
    </source>
</evidence>
<evidence type="ECO:0000256" key="4">
    <source>
        <dbReference type="ARBA" id="ARBA00022989"/>
    </source>
</evidence>
<evidence type="ECO:0000256" key="6">
    <source>
        <dbReference type="SAM" id="Phobius"/>
    </source>
</evidence>
<feature type="transmembrane region" description="Helical" evidence="6">
    <location>
        <begin position="32"/>
        <end position="52"/>
    </location>
</feature>
<dbReference type="PROSITE" id="PS50893">
    <property type="entry name" value="ABC_TRANSPORTER_2"/>
    <property type="match status" value="1"/>
</dbReference>
<keyword evidence="2" id="KW-0813">Transport</keyword>
<evidence type="ECO:0000256" key="5">
    <source>
        <dbReference type="ARBA" id="ARBA00023136"/>
    </source>
</evidence>
<comment type="subcellular location">
    <subcellularLocation>
        <location evidence="1">Cell membrane</location>
        <topology evidence="1">Multi-pass membrane protein</topology>
    </subcellularLocation>
</comment>
<evidence type="ECO:0000313" key="9">
    <source>
        <dbReference type="EMBL" id="CAI8756837.1"/>
    </source>
</evidence>
<feature type="transmembrane region" description="Helical" evidence="6">
    <location>
        <begin position="72"/>
        <end position="95"/>
    </location>
</feature>
<dbReference type="PROSITE" id="PS50929">
    <property type="entry name" value="ABC_TM1F"/>
    <property type="match status" value="1"/>
</dbReference>
<feature type="transmembrane region" description="Helical" evidence="6">
    <location>
        <begin position="272"/>
        <end position="289"/>
    </location>
</feature>
<organism evidence="9 10">
    <name type="scientific">Methylocaldum szegediense</name>
    <dbReference type="NCBI Taxonomy" id="73780"/>
    <lineage>
        <taxon>Bacteria</taxon>
        <taxon>Pseudomonadati</taxon>
        <taxon>Pseudomonadota</taxon>
        <taxon>Gammaproteobacteria</taxon>
        <taxon>Methylococcales</taxon>
        <taxon>Methylococcaceae</taxon>
        <taxon>Methylocaldum</taxon>
    </lineage>
</organism>
<evidence type="ECO:0000256" key="3">
    <source>
        <dbReference type="ARBA" id="ARBA00022692"/>
    </source>
</evidence>
<feature type="domain" description="ABC transmembrane type-1" evidence="8">
    <location>
        <begin position="37"/>
        <end position="324"/>
    </location>
</feature>
<keyword evidence="5 6" id="KW-0472">Membrane</keyword>
<feature type="transmembrane region" description="Helical" evidence="6">
    <location>
        <begin position="295"/>
        <end position="316"/>
    </location>
</feature>
<dbReference type="RefSeq" id="WP_026611914.1">
    <property type="nucleotide sequence ID" value="NZ_OX458333.1"/>
</dbReference>
<dbReference type="Gene3D" id="3.40.50.300">
    <property type="entry name" value="P-loop containing nucleotide triphosphate hydrolases"/>
    <property type="match status" value="1"/>
</dbReference>
<dbReference type="Gene3D" id="1.20.1560.10">
    <property type="entry name" value="ABC transporter type 1, transmembrane domain"/>
    <property type="match status" value="1"/>
</dbReference>
<feature type="domain" description="ABC transporter" evidence="7">
    <location>
        <begin position="384"/>
        <end position="599"/>
    </location>
</feature>
<sequence length="603" mass="67312">MSSEFSQINRLTWLRFVRGIKSFVSSEVGRKAVMLFVGLILFLLAINGLNVLNSYVGRDFMTAIAERNREGFVWMAVVYLGVLAGSTLVAVYYRFTEERLGLLWREWLTRRLVNVYLEHPTYYRLNDRLIANGEIANPDQRIADDVKAFTVTTLSFTLILLNSAFTVVAFSGVMWSISPLLFGVAVLYALAGSFLTIKFGYSLVGLNYTQLDKEANFRADLIHVRENAESIALLRREGRLRARILRHLDELIANFYRIVVVHRNLGFFTTGYNYLTQIIPALIVAPLYIRGDVEFGVITQAAMAFAHLIGAFSVIVTNFQSISSFAAVIARLGSLAEAIEQARNTPVSTGEVCAHHRRTAECLLCIERPVAPAAIEVCENDGLLAYEHLTLRSPEDGRIVVKDLSVSVPPGTRLLVYGEDDTARVALFKATAGLWEVGEGRIIRPDLGQIMFLPERPYLPPGTLREILVRTGQEFVVDDARIRTVLRTLDLEPVLARAGGLDTEQDWDSILSLAEQQLVAVSRLLLASPKYAFLDRIDTALSTEQVGKVLDILNANRIGYVNLGEAHDGLDYYDAVLEFTASGDWTWKALRPELEMHSENSAV</sequence>
<dbReference type="SUPFAM" id="SSF90123">
    <property type="entry name" value="ABC transporter transmembrane region"/>
    <property type="match status" value="1"/>
</dbReference>
<dbReference type="Pfam" id="PF06472">
    <property type="entry name" value="ABC_membrane_2"/>
    <property type="match status" value="1"/>
</dbReference>
<dbReference type="PANTHER" id="PTHR11384:SF59">
    <property type="entry name" value="LYSOSOMAL COBALAMIN TRANSPORTER ABCD4"/>
    <property type="match status" value="1"/>
</dbReference>
<protein>
    <submittedName>
        <fullName evidence="9">Vitamin B12/bleomycin/antimicrobial peptide transport system ATP-binding/permease protein</fullName>
    </submittedName>
</protein>
<feature type="transmembrane region" description="Helical" evidence="6">
    <location>
        <begin position="148"/>
        <end position="174"/>
    </location>
</feature>
<dbReference type="InterPro" id="IPR027417">
    <property type="entry name" value="P-loop_NTPase"/>
</dbReference>
<reference evidence="9 10" key="1">
    <citation type="submission" date="2023-03" db="EMBL/GenBank/DDBJ databases">
        <authorList>
            <person name="Pearce D."/>
        </authorList>
    </citation>
    <scope>NUCLEOTIDE SEQUENCE [LARGE SCALE GENOMIC DNA]</scope>
    <source>
        <strain evidence="9">Msz</strain>
    </source>
</reference>
<evidence type="ECO:0000259" key="7">
    <source>
        <dbReference type="PROSITE" id="PS50893"/>
    </source>
</evidence>
<evidence type="ECO:0000259" key="8">
    <source>
        <dbReference type="PROSITE" id="PS50929"/>
    </source>
</evidence>
<keyword evidence="4 6" id="KW-1133">Transmembrane helix</keyword>
<dbReference type="PANTHER" id="PTHR11384">
    <property type="entry name" value="ATP-BINDING CASSETTE, SUB-FAMILY D MEMBER"/>
    <property type="match status" value="1"/>
</dbReference>
<proteinExistence type="predicted"/>
<keyword evidence="3 6" id="KW-0812">Transmembrane</keyword>
<dbReference type="SUPFAM" id="SSF52540">
    <property type="entry name" value="P-loop containing nucleoside triphosphate hydrolases"/>
    <property type="match status" value="1"/>
</dbReference>
<evidence type="ECO:0000313" key="10">
    <source>
        <dbReference type="Proteomes" id="UP001162030"/>
    </source>
</evidence>
<keyword evidence="9" id="KW-0067">ATP-binding</keyword>
<feature type="transmembrane region" description="Helical" evidence="6">
    <location>
        <begin position="180"/>
        <end position="201"/>
    </location>
</feature>
<name>A0ABM9HXU1_9GAMM</name>
<dbReference type="InterPro" id="IPR050835">
    <property type="entry name" value="ABC_transporter_sub-D"/>
</dbReference>
<keyword evidence="9" id="KW-0547">Nucleotide-binding</keyword>
<accession>A0ABM9HXU1</accession>
<keyword evidence="10" id="KW-1185">Reference proteome</keyword>
<dbReference type="InterPro" id="IPR003439">
    <property type="entry name" value="ABC_transporter-like_ATP-bd"/>
</dbReference>
<dbReference type="InterPro" id="IPR036640">
    <property type="entry name" value="ABC1_TM_sf"/>
</dbReference>